<feature type="domain" description="GTP cyclohydrolase I" evidence="7">
    <location>
        <begin position="83"/>
        <end position="258"/>
    </location>
</feature>
<protein>
    <recommendedName>
        <fullName evidence="5">GTP cyclohydrolase 1</fullName>
        <ecNumber evidence="5">3.5.4.16</ecNumber>
    </recommendedName>
    <alternativeName>
        <fullName evidence="5">GTP cyclohydrolase I</fullName>
        <shortName evidence="5">GTP-CH-I</shortName>
    </alternativeName>
</protein>
<comment type="subunit">
    <text evidence="5">Homopolymer.</text>
</comment>
<dbReference type="InterPro" id="IPR020602">
    <property type="entry name" value="GTP_CycHdrlase_I_dom"/>
</dbReference>
<dbReference type="CDD" id="cd00642">
    <property type="entry name" value="GTP_cyclohydro1"/>
    <property type="match status" value="1"/>
</dbReference>
<dbReference type="EC" id="3.5.4.16" evidence="5"/>
<feature type="compositionally biased region" description="Polar residues" evidence="6">
    <location>
        <begin position="61"/>
        <end position="71"/>
    </location>
</feature>
<dbReference type="PANTHER" id="PTHR11109:SF7">
    <property type="entry name" value="GTP CYCLOHYDROLASE 1"/>
    <property type="match status" value="1"/>
</dbReference>
<keyword evidence="5" id="KW-0547">Nucleotide-binding</keyword>
<dbReference type="NCBIfam" id="NF006825">
    <property type="entry name" value="PRK09347.1-2"/>
    <property type="match status" value="1"/>
</dbReference>
<feature type="compositionally biased region" description="Basic and acidic residues" evidence="6">
    <location>
        <begin position="1"/>
        <end position="15"/>
    </location>
</feature>
<dbReference type="PROSITE" id="PS00860">
    <property type="entry name" value="GTP_CYCLOHYDROL_1_2"/>
    <property type="match status" value="1"/>
</dbReference>
<evidence type="ECO:0000256" key="2">
    <source>
        <dbReference type="ARBA" id="ARBA00005080"/>
    </source>
</evidence>
<dbReference type="HAMAP" id="MF_00223">
    <property type="entry name" value="FolE"/>
    <property type="match status" value="1"/>
</dbReference>
<dbReference type="PANTHER" id="PTHR11109">
    <property type="entry name" value="GTP CYCLOHYDROLASE I"/>
    <property type="match status" value="1"/>
</dbReference>
<dbReference type="InterPro" id="IPR018234">
    <property type="entry name" value="GTP_CycHdrlase_I_CS"/>
</dbReference>
<comment type="similarity">
    <text evidence="5">Belongs to the GTP cyclohydrolase I family.</text>
</comment>
<gene>
    <name evidence="8" type="primary">folE_1</name>
    <name evidence="5" type="synonym">folE</name>
    <name evidence="8" type="ORF">E5S67_04935</name>
</gene>
<evidence type="ECO:0000256" key="3">
    <source>
        <dbReference type="ARBA" id="ARBA00022563"/>
    </source>
</evidence>
<reference evidence="8 9" key="1">
    <citation type="journal article" date="2020" name="Sci. Rep.">
        <title>A novel cyanobacterial geosmin producer, revising GeoA distribution and dispersion patterns in Bacteria.</title>
        <authorList>
            <person name="Churro C."/>
            <person name="Semedo-Aguiar A.P."/>
            <person name="Silva A.D."/>
            <person name="Pereira-Leal J.B."/>
            <person name="Leite R.B."/>
        </authorList>
    </citation>
    <scope>NUCLEOTIDE SEQUENCE [LARGE SCALE GENOMIC DNA]</scope>
    <source>
        <strain evidence="8 9">IPMA8</strain>
    </source>
</reference>
<comment type="catalytic activity">
    <reaction evidence="1 5">
        <text>GTP + H2O = 7,8-dihydroneopterin 3'-triphosphate + formate + H(+)</text>
        <dbReference type="Rhea" id="RHEA:17473"/>
        <dbReference type="ChEBI" id="CHEBI:15377"/>
        <dbReference type="ChEBI" id="CHEBI:15378"/>
        <dbReference type="ChEBI" id="CHEBI:15740"/>
        <dbReference type="ChEBI" id="CHEBI:37565"/>
        <dbReference type="ChEBI" id="CHEBI:58462"/>
        <dbReference type="EC" id="3.5.4.16"/>
    </reaction>
</comment>
<dbReference type="PROSITE" id="PS00859">
    <property type="entry name" value="GTP_CYCLOHYDROL_1_1"/>
    <property type="match status" value="1"/>
</dbReference>
<keyword evidence="5" id="KW-0342">GTP-binding</keyword>
<feature type="binding site" evidence="5">
    <location>
        <position position="151"/>
    </location>
    <ligand>
        <name>Zn(2+)</name>
        <dbReference type="ChEBI" id="CHEBI:29105"/>
    </ligand>
</feature>
<evidence type="ECO:0000313" key="9">
    <source>
        <dbReference type="Proteomes" id="UP000702425"/>
    </source>
</evidence>
<evidence type="ECO:0000256" key="1">
    <source>
        <dbReference type="ARBA" id="ARBA00001052"/>
    </source>
</evidence>
<feature type="binding site" evidence="5">
    <location>
        <position position="154"/>
    </location>
    <ligand>
        <name>Zn(2+)</name>
        <dbReference type="ChEBI" id="CHEBI:29105"/>
    </ligand>
</feature>
<keyword evidence="5" id="KW-0862">Zinc</keyword>
<dbReference type="NCBIfam" id="NF006826">
    <property type="entry name" value="PRK09347.1-3"/>
    <property type="match status" value="1"/>
</dbReference>
<keyword evidence="5" id="KW-0479">Metal-binding</keyword>
<dbReference type="InterPro" id="IPR001474">
    <property type="entry name" value="GTP_CycHdrlase_I"/>
</dbReference>
<comment type="caution">
    <text evidence="8">The sequence shown here is derived from an EMBL/GenBank/DDBJ whole genome shotgun (WGS) entry which is preliminary data.</text>
</comment>
<dbReference type="NCBIfam" id="TIGR00063">
    <property type="entry name" value="folE"/>
    <property type="match status" value="1"/>
</dbReference>
<dbReference type="GO" id="GO:0003934">
    <property type="term" value="F:GTP cyclohydrolase I activity"/>
    <property type="evidence" value="ECO:0007669"/>
    <property type="project" value="UniProtKB-EC"/>
</dbReference>
<dbReference type="Pfam" id="PF01227">
    <property type="entry name" value="GTP_cyclohydroI"/>
    <property type="match status" value="1"/>
</dbReference>
<evidence type="ECO:0000256" key="6">
    <source>
        <dbReference type="SAM" id="MobiDB-lite"/>
    </source>
</evidence>
<feature type="binding site" evidence="5">
    <location>
        <position position="222"/>
    </location>
    <ligand>
        <name>Zn(2+)</name>
        <dbReference type="ChEBI" id="CHEBI:29105"/>
    </ligand>
</feature>
<sequence length="265" mass="29626">MPLSKIENRKSKIDSPSHQLFMTIASSTDSNGSNSTSTDSMKLSETADNNTPRIPTRPDRNSSNGQESNVPVPSEVGQEEMMAAVRTMLLGVGEDPEREGLLKTPKRVAEAMRFLTSGYSQSLEELLNGAIFDEGHNEMVLVRDISVFSMCEHHMLPFMGRVHIAYIPNQKVVGLSKLARIAEMYSRRLQVQERLTRQIAEAVQTILEPKGVAVVMEASHMCMTMRGVQKPGAWTVTSAMLGVFQEEQKTREEFLNLLRHQPAFF</sequence>
<organism evidence="8 9">
    <name type="scientific">Microcoleus asticus IPMA8</name>
    <dbReference type="NCBI Taxonomy" id="2563858"/>
    <lineage>
        <taxon>Bacteria</taxon>
        <taxon>Bacillati</taxon>
        <taxon>Cyanobacteriota</taxon>
        <taxon>Cyanophyceae</taxon>
        <taxon>Oscillatoriophycideae</taxon>
        <taxon>Oscillatoriales</taxon>
        <taxon>Microcoleaceae</taxon>
        <taxon>Microcoleus</taxon>
        <taxon>Microcoleus asticus</taxon>
    </lineage>
</organism>
<keyword evidence="3 5" id="KW-0554">One-carbon metabolism</keyword>
<feature type="compositionally biased region" description="Low complexity" evidence="6">
    <location>
        <begin position="26"/>
        <end position="40"/>
    </location>
</feature>
<dbReference type="Gene3D" id="3.30.1130.10">
    <property type="match status" value="1"/>
</dbReference>
<accession>A0ABX2D3E7</accession>
<dbReference type="SUPFAM" id="SSF55620">
    <property type="entry name" value="Tetrahydrobiopterin biosynthesis enzymes-like"/>
    <property type="match status" value="1"/>
</dbReference>
<evidence type="ECO:0000256" key="5">
    <source>
        <dbReference type="HAMAP-Rule" id="MF_00223"/>
    </source>
</evidence>
<proteinExistence type="inferred from homology"/>
<keyword evidence="9" id="KW-1185">Reference proteome</keyword>
<evidence type="ECO:0000256" key="4">
    <source>
        <dbReference type="ARBA" id="ARBA00022801"/>
    </source>
</evidence>
<keyword evidence="4 5" id="KW-0378">Hydrolase</keyword>
<evidence type="ECO:0000313" key="8">
    <source>
        <dbReference type="EMBL" id="NQE37167.1"/>
    </source>
</evidence>
<name>A0ABX2D3E7_9CYAN</name>
<dbReference type="EMBL" id="SRRZ01000116">
    <property type="protein sequence ID" value="NQE37167.1"/>
    <property type="molecule type" value="Genomic_DNA"/>
</dbReference>
<dbReference type="Gene3D" id="1.10.286.10">
    <property type="match status" value="1"/>
</dbReference>
<evidence type="ECO:0000259" key="7">
    <source>
        <dbReference type="Pfam" id="PF01227"/>
    </source>
</evidence>
<dbReference type="Proteomes" id="UP000702425">
    <property type="component" value="Unassembled WGS sequence"/>
</dbReference>
<dbReference type="InterPro" id="IPR043133">
    <property type="entry name" value="GTP-CH-I_C/QueF"/>
</dbReference>
<feature type="compositionally biased region" description="Polar residues" evidence="6">
    <location>
        <begin position="41"/>
        <end position="53"/>
    </location>
</feature>
<feature type="region of interest" description="Disordered" evidence="6">
    <location>
        <begin position="1"/>
        <end position="77"/>
    </location>
</feature>
<comment type="pathway">
    <text evidence="2 5">Cofactor biosynthesis; 7,8-dihydroneopterin triphosphate biosynthesis; 7,8-dihydroneopterin triphosphate from GTP: step 1/1.</text>
</comment>
<dbReference type="InterPro" id="IPR043134">
    <property type="entry name" value="GTP-CH-I_N"/>
</dbReference>